<evidence type="ECO:0000313" key="1">
    <source>
        <dbReference type="EMBL" id="KAK8066644.1"/>
    </source>
</evidence>
<name>A0ABR1V608_9PEZI</name>
<keyword evidence="2" id="KW-1185">Reference proteome</keyword>
<organism evidence="1 2">
    <name type="scientific">Apiospora hydei</name>
    <dbReference type="NCBI Taxonomy" id="1337664"/>
    <lineage>
        <taxon>Eukaryota</taxon>
        <taxon>Fungi</taxon>
        <taxon>Dikarya</taxon>
        <taxon>Ascomycota</taxon>
        <taxon>Pezizomycotina</taxon>
        <taxon>Sordariomycetes</taxon>
        <taxon>Xylariomycetidae</taxon>
        <taxon>Amphisphaeriales</taxon>
        <taxon>Apiosporaceae</taxon>
        <taxon>Apiospora</taxon>
    </lineage>
</organism>
<reference evidence="1 2" key="1">
    <citation type="submission" date="2023-01" db="EMBL/GenBank/DDBJ databases">
        <title>Analysis of 21 Apiospora genomes using comparative genomics revels a genus with tremendous synthesis potential of carbohydrate active enzymes and secondary metabolites.</title>
        <authorList>
            <person name="Sorensen T."/>
        </authorList>
    </citation>
    <scope>NUCLEOTIDE SEQUENCE [LARGE SCALE GENOMIC DNA]</scope>
    <source>
        <strain evidence="1 2">CBS 114990</strain>
    </source>
</reference>
<dbReference type="EMBL" id="JAQQWN010000009">
    <property type="protein sequence ID" value="KAK8066644.1"/>
    <property type="molecule type" value="Genomic_DNA"/>
</dbReference>
<protein>
    <submittedName>
        <fullName evidence="1">Uncharacterized protein</fullName>
    </submittedName>
</protein>
<dbReference type="Proteomes" id="UP001433268">
    <property type="component" value="Unassembled WGS sequence"/>
</dbReference>
<dbReference type="RefSeq" id="XP_066663397.1">
    <property type="nucleotide sequence ID" value="XM_066817705.1"/>
</dbReference>
<accession>A0ABR1V608</accession>
<dbReference type="GeneID" id="92050765"/>
<proteinExistence type="predicted"/>
<gene>
    <name evidence="1" type="ORF">PG997_013391</name>
</gene>
<sequence length="156" mass="17102">MVKFNRRQIEIDGHVPNALWNKIRVAAQPPGPDGGYGSRVVRVTGNPSIVNEGYMLNYFSAHFHFELETAPKVVHRGASTVSMEFAFAAYIIQAENAYRLLMQDRSHSRGAGRGRGRGHGYGRGRGGHDGLFGGIGRDLTVAYVRDPCEKDGSNSI</sequence>
<comment type="caution">
    <text evidence="1">The sequence shown here is derived from an EMBL/GenBank/DDBJ whole genome shotgun (WGS) entry which is preliminary data.</text>
</comment>
<evidence type="ECO:0000313" key="2">
    <source>
        <dbReference type="Proteomes" id="UP001433268"/>
    </source>
</evidence>